<organism evidence="1 2">
    <name type="scientific">Gloeobacter violaceus (strain ATCC 29082 / PCC 7421)</name>
    <dbReference type="NCBI Taxonomy" id="251221"/>
    <lineage>
        <taxon>Bacteria</taxon>
        <taxon>Bacillati</taxon>
        <taxon>Cyanobacteriota</taxon>
        <taxon>Cyanophyceae</taxon>
        <taxon>Gloeobacterales</taxon>
        <taxon>Gloeobacteraceae</taxon>
        <taxon>Gloeobacter</taxon>
    </lineage>
</organism>
<dbReference type="EMBL" id="BA000045">
    <property type="protein sequence ID" value="BAC89711.1"/>
    <property type="molecule type" value="Genomic_DNA"/>
</dbReference>
<accession>Q7NJR2</accession>
<dbReference type="HOGENOM" id="CLU_2246133_0_0_3"/>
<dbReference type="EnsemblBacteria" id="BAC89711">
    <property type="protein sequence ID" value="BAC89711"/>
    <property type="gene ID" value="BAC89711"/>
</dbReference>
<gene>
    <name evidence="1" type="ordered locus">gll1770</name>
</gene>
<dbReference type="Proteomes" id="UP000000557">
    <property type="component" value="Chromosome"/>
</dbReference>
<reference evidence="1 2" key="1">
    <citation type="journal article" date="2003" name="DNA Res.">
        <title>Complete genome structure of Gloeobacter violaceus PCC 7421, a cyanobacterium that lacks thylakoids.</title>
        <authorList>
            <person name="Nakamura Y."/>
            <person name="Kaneko T."/>
            <person name="Sato S."/>
            <person name="Mimuro M."/>
            <person name="Miyashita H."/>
            <person name="Tsuchiya T."/>
            <person name="Sasamoto S."/>
            <person name="Watanabe A."/>
            <person name="Kawashima K."/>
            <person name="Kishida Y."/>
            <person name="Kiyokawa C."/>
            <person name="Kohara M."/>
            <person name="Matsumoto M."/>
            <person name="Matsuno A."/>
            <person name="Nakazaki N."/>
            <person name="Shimpo S."/>
            <person name="Takeuchi C."/>
            <person name="Yamada M."/>
            <person name="Tabata S."/>
        </authorList>
    </citation>
    <scope>NUCLEOTIDE SEQUENCE [LARGE SCALE GENOMIC DNA]</scope>
    <source>
        <strain evidence="2">ATCC 29082 / PCC 7421</strain>
    </source>
</reference>
<sequence>MKTMSVFLSGDVGVEGRILAFEGSGFDPAPVEQATQGRDQKRLARIIKAAVVFVLCEAGVAFEGGDKGDKVIRQLYSGVSYHPRSGRERRMFTGHRRSVGEGLR</sequence>
<dbReference type="KEGG" id="gvi:gll1770"/>
<protein>
    <submittedName>
        <fullName evidence="1">Gll1770 protein</fullName>
    </submittedName>
</protein>
<proteinExistence type="predicted"/>
<name>Q7NJR2_GLOVI</name>
<keyword evidence="2" id="KW-1185">Reference proteome</keyword>
<dbReference type="InParanoid" id="Q7NJR2"/>
<reference evidence="1 2" key="2">
    <citation type="journal article" date="2003" name="DNA Res.">
        <title>Complete genome structure of Gloeobacter violaceus PCC 7421, a cyanobacterium that lacks thylakoids (supplement).</title>
        <authorList>
            <person name="Nakamura Y."/>
            <person name="Kaneko T."/>
            <person name="Sato S."/>
            <person name="Mimuro M."/>
            <person name="Miyashita H."/>
            <person name="Tsuchiya T."/>
            <person name="Sasamoto S."/>
            <person name="Watanabe A."/>
            <person name="Kawashima K."/>
            <person name="Kishida Y."/>
            <person name="Kiyokawa C."/>
            <person name="Kohara M."/>
            <person name="Matsumoto M."/>
            <person name="Matsuno A."/>
            <person name="Nakazaki N."/>
            <person name="Shimpo S."/>
            <person name="Takeuchi C."/>
            <person name="Yamada M."/>
            <person name="Tabata S."/>
        </authorList>
    </citation>
    <scope>NUCLEOTIDE SEQUENCE [LARGE SCALE GENOMIC DNA]</scope>
    <source>
        <strain evidence="2">ATCC 29082 / PCC 7421</strain>
    </source>
</reference>
<evidence type="ECO:0000313" key="2">
    <source>
        <dbReference type="Proteomes" id="UP000000557"/>
    </source>
</evidence>
<evidence type="ECO:0000313" key="1">
    <source>
        <dbReference type="EMBL" id="BAC89711.1"/>
    </source>
</evidence>
<dbReference type="AlphaFoldDB" id="Q7NJR2"/>